<reference evidence="14 15" key="1">
    <citation type="journal article" date="2018" name="MBio">
        <title>Comparative Genomics Reveals the Core Gene Toolbox for the Fungus-Insect Symbiosis.</title>
        <authorList>
            <person name="Wang Y."/>
            <person name="Stata M."/>
            <person name="Wang W."/>
            <person name="Stajich J.E."/>
            <person name="White M.M."/>
            <person name="Moncalvo J.M."/>
        </authorList>
    </citation>
    <scope>NUCLEOTIDE SEQUENCE [LARGE SCALE GENOMIC DNA]</scope>
    <source>
        <strain evidence="14 15">SWE-8-4</strain>
    </source>
</reference>
<accession>A0A2T9YC57</accession>
<dbReference type="Pfam" id="PF03900">
    <property type="entry name" value="Porphobil_deamC"/>
    <property type="match status" value="1"/>
</dbReference>
<evidence type="ECO:0000313" key="15">
    <source>
        <dbReference type="Proteomes" id="UP000245383"/>
    </source>
</evidence>
<feature type="domain" description="Porphobilinogen deaminase N-terminal" evidence="12">
    <location>
        <begin position="86"/>
        <end position="297"/>
    </location>
</feature>
<evidence type="ECO:0000256" key="7">
    <source>
        <dbReference type="ARBA" id="ARBA00023133"/>
    </source>
</evidence>
<comment type="caution">
    <text evidence="14">The sequence shown here is derived from an EMBL/GenBank/DDBJ whole genome shotgun (WGS) entry which is preliminary data.</text>
</comment>
<dbReference type="SUPFAM" id="SSF53850">
    <property type="entry name" value="Periplasmic binding protein-like II"/>
    <property type="match status" value="1"/>
</dbReference>
<dbReference type="Gene3D" id="3.40.190.10">
    <property type="entry name" value="Periplasmic binding protein-like II"/>
    <property type="match status" value="2"/>
</dbReference>
<dbReference type="Pfam" id="PF01379">
    <property type="entry name" value="Porphobil_deam"/>
    <property type="match status" value="1"/>
</dbReference>
<keyword evidence="7" id="KW-0350">Heme biosynthesis</keyword>
<evidence type="ECO:0000256" key="6">
    <source>
        <dbReference type="ARBA" id="ARBA00022679"/>
    </source>
</evidence>
<evidence type="ECO:0000259" key="12">
    <source>
        <dbReference type="Pfam" id="PF01379"/>
    </source>
</evidence>
<dbReference type="AlphaFoldDB" id="A0A2T9YC57"/>
<name>A0A2T9YC57_9FUNG</name>
<dbReference type="EMBL" id="MBFR01000291">
    <property type="protein sequence ID" value="PVU89884.1"/>
    <property type="molecule type" value="Genomic_DNA"/>
</dbReference>
<sequence length="438" mass="47461">MPLVTSTAGSYRPIKLSHQKRESKKLSSETQLSKLTHEAKSSTPSYLDLLDSQIGPKPDQLYASVSASTDDDEEDATALTSTSQFIVGSRKSCLAVTQTKQVVALLQQVLPTATFPLNLISTTGDKIQSVSLSKIGEKALFTKELEYALMDSAVDLVVHSLKDLPTVLPDGMAISAILKREDPRDVSIMSSKYSCCTLATLPEGSVVGTSSVRRIAQLKRAYPHLVFQDIRGNLNTRFAKLNAEDSIYSAIILAAAGVHRLGFTHTIGEYIDSDVMLYAVGQGALAIETRSNDYRVESLLKHVVDTRTMLTCTAERALMRCLEGGCSVPIGVNCTWANSDQQGAGDQIIGSHQTDVSAMQFMRLVGMVSSVDGKDYLKCSHVGFVVPKEIVPVIDQFELLDNAQIELLVSNAEKVGCDLAKQMIALGADHILADIPRH</sequence>
<dbReference type="UniPathway" id="UPA00251">
    <property type="reaction ID" value="UER00319"/>
</dbReference>
<dbReference type="FunFam" id="3.40.190.10:FF:000005">
    <property type="entry name" value="Porphobilinogen deaminase"/>
    <property type="match status" value="1"/>
</dbReference>
<feature type="domain" description="Porphobilinogen deaminase C-terminal" evidence="13">
    <location>
        <begin position="310"/>
        <end position="375"/>
    </location>
</feature>
<evidence type="ECO:0000256" key="5">
    <source>
        <dbReference type="ARBA" id="ARBA00012655"/>
    </source>
</evidence>
<dbReference type="Proteomes" id="UP000245383">
    <property type="component" value="Unassembled WGS sequence"/>
</dbReference>
<protein>
    <recommendedName>
        <fullName evidence="5">hydroxymethylbilane synthase</fullName>
        <ecNumber evidence="5">2.5.1.61</ecNumber>
    </recommendedName>
    <alternativeName>
        <fullName evidence="10">Hydroxymethylbilane synthase</fullName>
    </alternativeName>
    <alternativeName>
        <fullName evidence="9">Pre-uroporphyrinogen synthase</fullName>
    </alternativeName>
</protein>
<dbReference type="InterPro" id="IPR000860">
    <property type="entry name" value="HemC"/>
</dbReference>
<dbReference type="FunFam" id="3.40.190.10:FF:000004">
    <property type="entry name" value="Porphobilinogen deaminase"/>
    <property type="match status" value="1"/>
</dbReference>
<dbReference type="PRINTS" id="PR00151">
    <property type="entry name" value="PORPHBDMNASE"/>
</dbReference>
<dbReference type="InterPro" id="IPR036803">
    <property type="entry name" value="Porphobilinogen_deaminase_C_sf"/>
</dbReference>
<dbReference type="NCBIfam" id="TIGR00212">
    <property type="entry name" value="hemC"/>
    <property type="match status" value="1"/>
</dbReference>
<dbReference type="InterPro" id="IPR022419">
    <property type="entry name" value="Porphobilin_deaminase_cofac_BS"/>
</dbReference>
<proteinExistence type="inferred from homology"/>
<comment type="function">
    <text evidence="2">Tetrapolymerization of the monopyrrole PBG into the hydroxymethylbilane pre-uroporphyrinogen in several discrete steps.</text>
</comment>
<dbReference type="InterPro" id="IPR022418">
    <property type="entry name" value="Porphobilinogen_deaminase_C"/>
</dbReference>
<evidence type="ECO:0000256" key="11">
    <source>
        <dbReference type="SAM" id="MobiDB-lite"/>
    </source>
</evidence>
<dbReference type="PANTHER" id="PTHR11557">
    <property type="entry name" value="PORPHOBILINOGEN DEAMINASE"/>
    <property type="match status" value="1"/>
</dbReference>
<evidence type="ECO:0000256" key="9">
    <source>
        <dbReference type="ARBA" id="ARBA00030685"/>
    </source>
</evidence>
<dbReference type="OrthoDB" id="564646at2759"/>
<dbReference type="GO" id="GO:0005737">
    <property type="term" value="C:cytoplasm"/>
    <property type="evidence" value="ECO:0007669"/>
    <property type="project" value="TreeGrafter"/>
</dbReference>
<evidence type="ECO:0000256" key="1">
    <source>
        <dbReference type="ARBA" id="ARBA00001916"/>
    </source>
</evidence>
<dbReference type="CDD" id="cd13645">
    <property type="entry name" value="PBP2_HuPBGD_like"/>
    <property type="match status" value="1"/>
</dbReference>
<keyword evidence="6" id="KW-0808">Transferase</keyword>
<keyword evidence="15" id="KW-1185">Reference proteome</keyword>
<dbReference type="Gene3D" id="3.30.160.40">
    <property type="entry name" value="Porphobilinogen deaminase, C-terminal domain"/>
    <property type="match status" value="1"/>
</dbReference>
<dbReference type="STRING" id="133385.A0A2T9YC57"/>
<comment type="cofactor">
    <cofactor evidence="1">
        <name>dipyrromethane</name>
        <dbReference type="ChEBI" id="CHEBI:60342"/>
    </cofactor>
</comment>
<dbReference type="SUPFAM" id="SSF54782">
    <property type="entry name" value="Porphobilinogen deaminase (hydroxymethylbilane synthase), C-terminal domain"/>
    <property type="match status" value="1"/>
</dbReference>
<dbReference type="PROSITE" id="PS00533">
    <property type="entry name" value="PORPHOBILINOGEN_DEAM"/>
    <property type="match status" value="1"/>
</dbReference>
<gene>
    <name evidence="14" type="ORF">BB561_005133</name>
</gene>
<evidence type="ECO:0000259" key="13">
    <source>
        <dbReference type="Pfam" id="PF03900"/>
    </source>
</evidence>
<comment type="similarity">
    <text evidence="4">Belongs to the HMBS family.</text>
</comment>
<organism evidence="14 15">
    <name type="scientific">Smittium simulii</name>
    <dbReference type="NCBI Taxonomy" id="133385"/>
    <lineage>
        <taxon>Eukaryota</taxon>
        <taxon>Fungi</taxon>
        <taxon>Fungi incertae sedis</taxon>
        <taxon>Zoopagomycota</taxon>
        <taxon>Kickxellomycotina</taxon>
        <taxon>Harpellomycetes</taxon>
        <taxon>Harpellales</taxon>
        <taxon>Legeriomycetaceae</taxon>
        <taxon>Smittium</taxon>
    </lineage>
</organism>
<dbReference type="PANTHER" id="PTHR11557:SF0">
    <property type="entry name" value="PORPHOBILINOGEN DEAMINASE"/>
    <property type="match status" value="1"/>
</dbReference>
<evidence type="ECO:0000313" key="14">
    <source>
        <dbReference type="EMBL" id="PVU89884.1"/>
    </source>
</evidence>
<feature type="region of interest" description="Disordered" evidence="11">
    <location>
        <begin position="1"/>
        <end position="39"/>
    </location>
</feature>
<dbReference type="GO" id="GO:0006782">
    <property type="term" value="P:protoporphyrinogen IX biosynthetic process"/>
    <property type="evidence" value="ECO:0007669"/>
    <property type="project" value="UniProtKB-UniPathway"/>
</dbReference>
<evidence type="ECO:0000256" key="3">
    <source>
        <dbReference type="ARBA" id="ARBA00004735"/>
    </source>
</evidence>
<evidence type="ECO:0000256" key="4">
    <source>
        <dbReference type="ARBA" id="ARBA00005638"/>
    </source>
</evidence>
<comment type="pathway">
    <text evidence="3">Porphyrin-containing compound metabolism; protoporphyrin-IX biosynthesis; coproporphyrinogen-III from 5-aminolevulinate: step 2/4.</text>
</comment>
<evidence type="ECO:0000256" key="10">
    <source>
        <dbReference type="ARBA" id="ARBA00033064"/>
    </source>
</evidence>
<dbReference type="InterPro" id="IPR022417">
    <property type="entry name" value="Porphobilin_deaminase_N"/>
</dbReference>
<evidence type="ECO:0000256" key="2">
    <source>
        <dbReference type="ARBA" id="ARBA00002869"/>
    </source>
</evidence>
<keyword evidence="8" id="KW-0627">Porphyrin biosynthesis</keyword>
<evidence type="ECO:0000256" key="8">
    <source>
        <dbReference type="ARBA" id="ARBA00023244"/>
    </source>
</evidence>
<dbReference type="GO" id="GO:0004418">
    <property type="term" value="F:hydroxymethylbilane synthase activity"/>
    <property type="evidence" value="ECO:0007669"/>
    <property type="project" value="UniProtKB-EC"/>
</dbReference>
<dbReference type="EC" id="2.5.1.61" evidence="5"/>